<dbReference type="HOGENOM" id="CLU_030662_0_0_1"/>
<dbReference type="Gene3D" id="1.20.1280.50">
    <property type="match status" value="1"/>
</dbReference>
<dbReference type="OrthoDB" id="2757234at2759"/>
<proteinExistence type="predicted"/>
<organism evidence="1 2">
    <name type="scientific">Galerina marginata (strain CBS 339.88)</name>
    <dbReference type="NCBI Taxonomy" id="685588"/>
    <lineage>
        <taxon>Eukaryota</taxon>
        <taxon>Fungi</taxon>
        <taxon>Dikarya</taxon>
        <taxon>Basidiomycota</taxon>
        <taxon>Agaricomycotina</taxon>
        <taxon>Agaricomycetes</taxon>
        <taxon>Agaricomycetidae</taxon>
        <taxon>Agaricales</taxon>
        <taxon>Agaricineae</taxon>
        <taxon>Strophariaceae</taxon>
        <taxon>Galerina</taxon>
    </lineage>
</organism>
<dbReference type="AlphaFoldDB" id="A0A067SUQ4"/>
<protein>
    <submittedName>
        <fullName evidence="1">Uncharacterized protein</fullName>
    </submittedName>
</protein>
<keyword evidence="2" id="KW-1185">Reference proteome</keyword>
<sequence>MTRQVKLKLPSQDVQSSNLDSQSPIFNLDQGILWRIFSILAHIKGNDNNPRALISLRRLSQVSTSWRELILASPSLWGRVIDFACLQQPSDDWRIEVLRRTDNSPLYIQAWLGHGDSRLEAFLALILEKQWTRIRWLNIGLGRSCPLAEDAMWRTFQTPAPQLEHYSVVLERPPPRSLLATIGLNMFGNHAPLIKHFASADFKIRGLHSNWLTDIRNLHFTCHFAAPEFLDVLSQMPFLETLEVFTDAEEAEMPVIGKNMLQTVTLPHLKDFGVNTGQAMNKYLAVLEHLVLPAVCEFRFQTGVAALVQSNLVAAQRVLHSYFELCFKHFSPYDLILEMDKRNFNLSACGFSFSFGLEFDRDIPDPCMFLKGLGSSSVPLEDIIRCSIVISGHNLPPNDANFSQTLALLSSVEELEVNPNALRFLSPMLTEGDVIPMPALRELVISEFDNLDPDVLLDFFALRHTVNAPIQVLDLTKDRECRLKLYNLGPLDQVPGLRVVWFSGSRRQEYFCGDGNSFALDFKDNS</sequence>
<name>A0A067SUQ4_GALM3</name>
<dbReference type="Proteomes" id="UP000027222">
    <property type="component" value="Unassembled WGS sequence"/>
</dbReference>
<evidence type="ECO:0000313" key="1">
    <source>
        <dbReference type="EMBL" id="KDR74621.1"/>
    </source>
</evidence>
<gene>
    <name evidence="1" type="ORF">GALMADRAFT_249525</name>
</gene>
<accession>A0A067SUQ4</accession>
<reference evidence="2" key="1">
    <citation type="journal article" date="2014" name="Proc. Natl. Acad. Sci. U.S.A.">
        <title>Extensive sampling of basidiomycete genomes demonstrates inadequacy of the white-rot/brown-rot paradigm for wood decay fungi.</title>
        <authorList>
            <person name="Riley R."/>
            <person name="Salamov A.A."/>
            <person name="Brown D.W."/>
            <person name="Nagy L.G."/>
            <person name="Floudas D."/>
            <person name="Held B.W."/>
            <person name="Levasseur A."/>
            <person name="Lombard V."/>
            <person name="Morin E."/>
            <person name="Otillar R."/>
            <person name="Lindquist E.A."/>
            <person name="Sun H."/>
            <person name="LaButti K.M."/>
            <person name="Schmutz J."/>
            <person name="Jabbour D."/>
            <person name="Luo H."/>
            <person name="Baker S.E."/>
            <person name="Pisabarro A.G."/>
            <person name="Walton J.D."/>
            <person name="Blanchette R.A."/>
            <person name="Henrissat B."/>
            <person name="Martin F."/>
            <person name="Cullen D."/>
            <person name="Hibbett D.S."/>
            <person name="Grigoriev I.V."/>
        </authorList>
    </citation>
    <scope>NUCLEOTIDE SEQUENCE [LARGE SCALE GENOMIC DNA]</scope>
    <source>
        <strain evidence="2">CBS 339.88</strain>
    </source>
</reference>
<evidence type="ECO:0000313" key="2">
    <source>
        <dbReference type="Proteomes" id="UP000027222"/>
    </source>
</evidence>
<dbReference type="EMBL" id="KL142382">
    <property type="protein sequence ID" value="KDR74621.1"/>
    <property type="molecule type" value="Genomic_DNA"/>
</dbReference>